<dbReference type="GO" id="GO:0051707">
    <property type="term" value="P:response to other organism"/>
    <property type="evidence" value="ECO:0007669"/>
    <property type="project" value="UniProtKB-ARBA"/>
</dbReference>
<evidence type="ECO:0000259" key="9">
    <source>
        <dbReference type="Pfam" id="PF25019"/>
    </source>
</evidence>
<comment type="similarity">
    <text evidence="1">Belongs to the disease resistance NB-LRR family.</text>
</comment>
<sequence>MDVVSPILEKASASYAINKLIDAATTYVRDQYYWKTDLQEELQNLKRSLPHIQAVVGFAEGRLTMYESSNPALMEWLWQFRDGIDEAEEVLDELEYLERKKKANSDKNRLSRMVDASVKAAKRLLKFDDVLGRLRTCVKNLNTSASDVQNFLTLVMQKDGNSTGQMQQEILPFHGWYGKTALAQQVFDHFENVKKEHFDIKIWVCISTDFDASSLMKKILEYSTSRSEFGPMEQLPVKLKEKLHSKRFLLVLDDAWDDNNQIEWEKLCAPLLYGQKGSWIILTTRLISVAKMVSKVMRGVTMEPMMLQGLSNDECRSLLYEHAFVGQDPNRFPLLKEIGEEIVEKLKGVPLLAKSIGGVLNSRLEVDHWTSISRSELWKMPQDSKYDFIPSLTLSYMMLPPRLKRCFSYCGIFPQDYKFNKQKLVCMWVAAGLIYSDGLEEGSDEDIANCCFDMLIDELMNMDNLRQLSIKQLSNVRSLEEANMVNLVKKRHLTRLKLFWNGVSNPDIDHQEVLTALQPPPTIRELIITWYEGARLAPWMDTPSLSRLELLQLDSCTSWEELPPLWKLPCLKFLKLSHMKAIRSLGCHFSDCIDIQFPVLENLDFRDLPLWEEWNGADDYIWFPHLKCLQIQNCPKLQKIPGLPLSIENLWMGDLGLEALPLSYKCSNGSRTFGGFQQLMSLECLRIDGCPGIAQIGSIGEGDDNILPSSLKELGILEEHKYLASCLRGLILLTELYLYCSPNMESLPLANELEHLIALRSLRIFNGEALTSPGGLYIIKSLTSLYIYDCPKFLSTEVESQEFLEDKIRKHAVLSSSVFDHSASLTSLEELIVSDCHHLVSLPNIEYLHNLTALHTLWISDCDKLCELESLTALVSLRKLIINCCPKLLATTFSILQHPATTTEQSATKKKKGTLPSLEKIDIDNIFYLPILPIPERLNTLSIKTNIDNPLVLLEFTCFPSEIEEWLLQCWESLEYLQLGQMPHLQSLPTSLESFSSLRSLGIDFAPELKSLPRMPASLEELMISGCSAKLMQHCQKNIGSDWPNIKHIPYIDITTDEEDKAEVC</sequence>
<dbReference type="InterPro" id="IPR032675">
    <property type="entry name" value="LRR_dom_sf"/>
</dbReference>
<dbReference type="Proteomes" id="UP000734854">
    <property type="component" value="Unassembled WGS sequence"/>
</dbReference>
<keyword evidence="5" id="KW-0611">Plant defense</keyword>
<evidence type="ECO:0000259" key="7">
    <source>
        <dbReference type="Pfam" id="PF00931"/>
    </source>
</evidence>
<evidence type="ECO:0000313" key="11">
    <source>
        <dbReference type="Proteomes" id="UP000734854"/>
    </source>
</evidence>
<evidence type="ECO:0000256" key="3">
    <source>
        <dbReference type="ARBA" id="ARBA00022737"/>
    </source>
</evidence>
<keyword evidence="4" id="KW-0547">Nucleotide-binding</keyword>
<dbReference type="Gene3D" id="3.80.10.10">
    <property type="entry name" value="Ribonuclease Inhibitor"/>
    <property type="match status" value="2"/>
</dbReference>
<dbReference type="Pfam" id="PF00931">
    <property type="entry name" value="NB-ARC"/>
    <property type="match status" value="1"/>
</dbReference>
<dbReference type="InterPro" id="IPR002182">
    <property type="entry name" value="NB-ARC"/>
</dbReference>
<evidence type="ECO:0000256" key="4">
    <source>
        <dbReference type="ARBA" id="ARBA00022741"/>
    </source>
</evidence>
<evidence type="ECO:0008006" key="12">
    <source>
        <dbReference type="Google" id="ProtNLM"/>
    </source>
</evidence>
<dbReference type="InterPro" id="IPR056789">
    <property type="entry name" value="LRR_R13L1-DRL21"/>
</dbReference>
<gene>
    <name evidence="10" type="ORF">ZIOFF_025467</name>
</gene>
<evidence type="ECO:0000256" key="1">
    <source>
        <dbReference type="ARBA" id="ARBA00008894"/>
    </source>
</evidence>
<evidence type="ECO:0000256" key="2">
    <source>
        <dbReference type="ARBA" id="ARBA00022614"/>
    </source>
</evidence>
<dbReference type="SUPFAM" id="SSF52058">
    <property type="entry name" value="L domain-like"/>
    <property type="match status" value="1"/>
</dbReference>
<dbReference type="GO" id="GO:0043531">
    <property type="term" value="F:ADP binding"/>
    <property type="evidence" value="ECO:0007669"/>
    <property type="project" value="InterPro"/>
</dbReference>
<keyword evidence="6" id="KW-0067">ATP-binding</keyword>
<accession>A0A8J5H3Q3</accession>
<dbReference type="Gene3D" id="3.40.50.300">
    <property type="entry name" value="P-loop containing nucleotide triphosphate hydrolases"/>
    <property type="match status" value="1"/>
</dbReference>
<dbReference type="PRINTS" id="PR00364">
    <property type="entry name" value="DISEASERSIST"/>
</dbReference>
<dbReference type="Gene3D" id="1.10.8.430">
    <property type="entry name" value="Helical domain of apoptotic protease-activating factors"/>
    <property type="match status" value="1"/>
</dbReference>
<reference evidence="10 11" key="1">
    <citation type="submission" date="2020-08" db="EMBL/GenBank/DDBJ databases">
        <title>Plant Genome Project.</title>
        <authorList>
            <person name="Zhang R.-G."/>
        </authorList>
    </citation>
    <scope>NUCLEOTIDE SEQUENCE [LARGE SCALE GENOMIC DNA]</scope>
    <source>
        <tissue evidence="10">Rhizome</tissue>
    </source>
</reference>
<dbReference type="InterPro" id="IPR027417">
    <property type="entry name" value="P-loop_NTPase"/>
</dbReference>
<keyword evidence="3" id="KW-0677">Repeat</keyword>
<evidence type="ECO:0000313" key="10">
    <source>
        <dbReference type="EMBL" id="KAG6515084.1"/>
    </source>
</evidence>
<name>A0A8J5H3Q3_ZINOF</name>
<dbReference type="Pfam" id="PF25019">
    <property type="entry name" value="LRR_R13L1-DRL21"/>
    <property type="match status" value="1"/>
</dbReference>
<dbReference type="GO" id="GO:0005524">
    <property type="term" value="F:ATP binding"/>
    <property type="evidence" value="ECO:0007669"/>
    <property type="project" value="UniProtKB-KW"/>
</dbReference>
<dbReference type="SUPFAM" id="SSF52540">
    <property type="entry name" value="P-loop containing nucleoside triphosphate hydrolases"/>
    <property type="match status" value="1"/>
</dbReference>
<organism evidence="10 11">
    <name type="scientific">Zingiber officinale</name>
    <name type="common">Ginger</name>
    <name type="synonym">Amomum zingiber</name>
    <dbReference type="NCBI Taxonomy" id="94328"/>
    <lineage>
        <taxon>Eukaryota</taxon>
        <taxon>Viridiplantae</taxon>
        <taxon>Streptophyta</taxon>
        <taxon>Embryophyta</taxon>
        <taxon>Tracheophyta</taxon>
        <taxon>Spermatophyta</taxon>
        <taxon>Magnoliopsida</taxon>
        <taxon>Liliopsida</taxon>
        <taxon>Zingiberales</taxon>
        <taxon>Zingiberaceae</taxon>
        <taxon>Zingiber</taxon>
    </lineage>
</organism>
<feature type="domain" description="Disease resistance N-terminal" evidence="8">
    <location>
        <begin position="16"/>
        <end position="107"/>
    </location>
</feature>
<dbReference type="EMBL" id="JACMSC010000007">
    <property type="protein sequence ID" value="KAG6515084.1"/>
    <property type="molecule type" value="Genomic_DNA"/>
</dbReference>
<dbReference type="AlphaFoldDB" id="A0A8J5H3Q3"/>
<protein>
    <recommendedName>
        <fullName evidence="12">NB-ARC domain-containing protein</fullName>
    </recommendedName>
</protein>
<proteinExistence type="inferred from homology"/>
<dbReference type="Pfam" id="PF18052">
    <property type="entry name" value="Rx_N"/>
    <property type="match status" value="1"/>
</dbReference>
<keyword evidence="2" id="KW-0433">Leucine-rich repeat</keyword>
<dbReference type="Gene3D" id="1.20.5.4130">
    <property type="match status" value="1"/>
</dbReference>
<evidence type="ECO:0000256" key="5">
    <source>
        <dbReference type="ARBA" id="ARBA00022821"/>
    </source>
</evidence>
<dbReference type="InterPro" id="IPR042197">
    <property type="entry name" value="Apaf_helical"/>
</dbReference>
<dbReference type="GO" id="GO:0006952">
    <property type="term" value="P:defense response"/>
    <property type="evidence" value="ECO:0007669"/>
    <property type="project" value="UniProtKB-KW"/>
</dbReference>
<comment type="caution">
    <text evidence="10">The sequence shown here is derived from an EMBL/GenBank/DDBJ whole genome shotgun (WGS) entry which is preliminary data.</text>
</comment>
<feature type="domain" description="NB-ARC" evidence="7">
    <location>
        <begin position="170"/>
        <end position="324"/>
    </location>
</feature>
<keyword evidence="11" id="KW-1185">Reference proteome</keyword>
<evidence type="ECO:0000256" key="6">
    <source>
        <dbReference type="ARBA" id="ARBA00022840"/>
    </source>
</evidence>
<feature type="domain" description="R13L1/DRL21-like LRR repeat region" evidence="9">
    <location>
        <begin position="456"/>
        <end position="579"/>
    </location>
</feature>
<dbReference type="InterPro" id="IPR041118">
    <property type="entry name" value="Rx_N"/>
</dbReference>
<evidence type="ECO:0000259" key="8">
    <source>
        <dbReference type="Pfam" id="PF18052"/>
    </source>
</evidence>
<dbReference type="PANTHER" id="PTHR36766:SF64">
    <property type="entry name" value="OS12G0206100 PROTEIN"/>
    <property type="match status" value="1"/>
</dbReference>
<dbReference type="PANTHER" id="PTHR36766">
    <property type="entry name" value="PLANT BROAD-SPECTRUM MILDEW RESISTANCE PROTEIN RPW8"/>
    <property type="match status" value="1"/>
</dbReference>